<feature type="compositionally biased region" description="Basic and acidic residues" evidence="14">
    <location>
        <begin position="1276"/>
        <end position="1305"/>
    </location>
</feature>
<feature type="region of interest" description="Disordered" evidence="14">
    <location>
        <begin position="1142"/>
        <end position="1167"/>
    </location>
</feature>
<feature type="domain" description="Homeobox" evidence="15">
    <location>
        <begin position="2729"/>
        <end position="2789"/>
    </location>
</feature>
<evidence type="ECO:0000256" key="5">
    <source>
        <dbReference type="ARBA" id="ARBA00022833"/>
    </source>
</evidence>
<feature type="domain" description="C2H2-type" evidence="16">
    <location>
        <begin position="1416"/>
        <end position="1444"/>
    </location>
</feature>
<feature type="compositionally biased region" description="Polar residues" evidence="14">
    <location>
        <begin position="2107"/>
        <end position="2126"/>
    </location>
</feature>
<feature type="domain" description="C2H2-type" evidence="16">
    <location>
        <begin position="1311"/>
        <end position="1340"/>
    </location>
</feature>
<feature type="domain" description="C2H2-type" evidence="16">
    <location>
        <begin position="85"/>
        <end position="115"/>
    </location>
</feature>
<keyword evidence="2" id="KW-0479">Metal-binding</keyword>
<evidence type="ECO:0000256" key="9">
    <source>
        <dbReference type="ARBA" id="ARBA00023163"/>
    </source>
</evidence>
<proteinExistence type="predicted"/>
<dbReference type="GO" id="GO:0008270">
    <property type="term" value="F:zinc ion binding"/>
    <property type="evidence" value="ECO:0007669"/>
    <property type="project" value="UniProtKB-KW"/>
</dbReference>
<dbReference type="Proteomes" id="UP000054359">
    <property type="component" value="Unassembled WGS sequence"/>
</dbReference>
<feature type="compositionally biased region" description="Low complexity" evidence="14">
    <location>
        <begin position="112"/>
        <end position="122"/>
    </location>
</feature>
<name>A0A087TPX0_STEMI</name>
<dbReference type="SMART" id="SM00355">
    <property type="entry name" value="ZnF_C2H2"/>
    <property type="match status" value="25"/>
</dbReference>
<dbReference type="FunFam" id="3.30.160.60:FF:000768">
    <property type="entry name" value="zinc finger homeobox protein 3 isoform X2"/>
    <property type="match status" value="1"/>
</dbReference>
<dbReference type="SMART" id="SM00389">
    <property type="entry name" value="HOX"/>
    <property type="match status" value="4"/>
</dbReference>
<dbReference type="Gene3D" id="3.30.160.60">
    <property type="entry name" value="Classic Zinc Finger"/>
    <property type="match status" value="6"/>
</dbReference>
<dbReference type="Gene3D" id="1.10.10.60">
    <property type="entry name" value="Homeodomain-like"/>
    <property type="match status" value="4"/>
</dbReference>
<feature type="compositionally biased region" description="Polar residues" evidence="14">
    <location>
        <begin position="3010"/>
        <end position="3021"/>
    </location>
</feature>
<feature type="compositionally biased region" description="Basic and acidic residues" evidence="14">
    <location>
        <begin position="1146"/>
        <end position="1167"/>
    </location>
</feature>
<dbReference type="SUPFAM" id="SSF57667">
    <property type="entry name" value="beta-beta-alpha zinc fingers"/>
    <property type="match status" value="5"/>
</dbReference>
<evidence type="ECO:0000259" key="15">
    <source>
        <dbReference type="PROSITE" id="PS50071"/>
    </source>
</evidence>
<dbReference type="SUPFAM" id="SSF46689">
    <property type="entry name" value="Homeodomain-like"/>
    <property type="match status" value="4"/>
</dbReference>
<feature type="compositionally biased region" description="Low complexity" evidence="14">
    <location>
        <begin position="3236"/>
        <end position="3250"/>
    </location>
</feature>
<feature type="region of interest" description="Disordered" evidence="14">
    <location>
        <begin position="1"/>
        <end position="30"/>
    </location>
</feature>
<feature type="compositionally biased region" description="Polar residues" evidence="14">
    <location>
        <begin position="1924"/>
        <end position="1946"/>
    </location>
</feature>
<dbReference type="PANTHER" id="PTHR45891">
    <property type="entry name" value="ZINC FINGER HOMEOBOX PROTEIN"/>
    <property type="match status" value="1"/>
</dbReference>
<feature type="region of interest" description="Disordered" evidence="14">
    <location>
        <begin position="2911"/>
        <end position="2950"/>
    </location>
</feature>
<feature type="region of interest" description="Disordered" evidence="14">
    <location>
        <begin position="62"/>
        <end position="82"/>
    </location>
</feature>
<evidence type="ECO:0000256" key="6">
    <source>
        <dbReference type="ARBA" id="ARBA00023015"/>
    </source>
</evidence>
<dbReference type="EMBL" id="KK116233">
    <property type="protein sequence ID" value="KFM67159.1"/>
    <property type="molecule type" value="Genomic_DNA"/>
</dbReference>
<accession>A0A087TPX0</accession>
<keyword evidence="8 12" id="KW-0371">Homeobox</keyword>
<feature type="domain" description="C2H2-type" evidence="16">
    <location>
        <begin position="1550"/>
        <end position="1579"/>
    </location>
</feature>
<feature type="region of interest" description="Disordered" evidence="14">
    <location>
        <begin position="2357"/>
        <end position="2415"/>
    </location>
</feature>
<feature type="region of interest" description="Disordered" evidence="14">
    <location>
        <begin position="2102"/>
        <end position="2152"/>
    </location>
</feature>
<feature type="region of interest" description="Disordered" evidence="14">
    <location>
        <begin position="1174"/>
        <end position="1193"/>
    </location>
</feature>
<feature type="compositionally biased region" description="Polar residues" evidence="14">
    <location>
        <begin position="3317"/>
        <end position="3333"/>
    </location>
</feature>
<evidence type="ECO:0000313" key="17">
    <source>
        <dbReference type="EMBL" id="KFM67159.1"/>
    </source>
</evidence>
<reference evidence="17 18" key="1">
    <citation type="submission" date="2013-11" db="EMBL/GenBank/DDBJ databases">
        <title>Genome sequencing of Stegodyphus mimosarum.</title>
        <authorList>
            <person name="Bechsgaard J."/>
        </authorList>
    </citation>
    <scope>NUCLEOTIDE SEQUENCE [LARGE SCALE GENOMIC DNA]</scope>
</reference>
<feature type="region of interest" description="Disordered" evidence="14">
    <location>
        <begin position="1873"/>
        <end position="1951"/>
    </location>
</feature>
<keyword evidence="6" id="KW-0805">Transcription regulation</keyword>
<protein>
    <submittedName>
        <fullName evidence="17">Zinc finger homeobox protein 4</fullName>
    </submittedName>
</protein>
<feature type="compositionally biased region" description="Basic and acidic residues" evidence="14">
    <location>
        <begin position="2985"/>
        <end position="3009"/>
    </location>
</feature>
<feature type="domain" description="C2H2-type" evidence="16">
    <location>
        <begin position="2045"/>
        <end position="2073"/>
    </location>
</feature>
<feature type="region of interest" description="Disordered" evidence="14">
    <location>
        <begin position="495"/>
        <end position="588"/>
    </location>
</feature>
<feature type="compositionally biased region" description="Low complexity" evidence="14">
    <location>
        <begin position="2402"/>
        <end position="2415"/>
    </location>
</feature>
<dbReference type="CDD" id="cd00086">
    <property type="entry name" value="homeodomain"/>
    <property type="match status" value="4"/>
</dbReference>
<feature type="compositionally biased region" description="Basic and acidic residues" evidence="14">
    <location>
        <begin position="1988"/>
        <end position="2036"/>
    </location>
</feature>
<gene>
    <name evidence="17" type="ORF">X975_05884</name>
</gene>
<feature type="compositionally biased region" description="Polar residues" evidence="14">
    <location>
        <begin position="1177"/>
        <end position="1189"/>
    </location>
</feature>
<feature type="compositionally biased region" description="Polar residues" evidence="14">
    <location>
        <begin position="554"/>
        <end position="563"/>
    </location>
</feature>
<dbReference type="OrthoDB" id="6417226at2759"/>
<dbReference type="InterPro" id="IPR001356">
    <property type="entry name" value="HD"/>
</dbReference>
<dbReference type="PROSITE" id="PS50071">
    <property type="entry name" value="HOMEOBOX_2"/>
    <property type="match status" value="4"/>
</dbReference>
<feature type="compositionally biased region" description="Low complexity" evidence="14">
    <location>
        <begin position="2469"/>
        <end position="2484"/>
    </location>
</feature>
<dbReference type="InterPro" id="IPR013087">
    <property type="entry name" value="Znf_C2H2_type"/>
</dbReference>
<evidence type="ECO:0000256" key="1">
    <source>
        <dbReference type="ARBA" id="ARBA00004123"/>
    </source>
</evidence>
<keyword evidence="7 12" id="KW-0238">DNA-binding</keyword>
<dbReference type="PROSITE" id="PS00028">
    <property type="entry name" value="ZINC_FINGER_C2H2_1"/>
    <property type="match status" value="12"/>
</dbReference>
<comment type="subcellular location">
    <subcellularLocation>
        <location evidence="1 12 13">Nucleus</location>
    </subcellularLocation>
</comment>
<dbReference type="GO" id="GO:0005634">
    <property type="term" value="C:nucleus"/>
    <property type="evidence" value="ECO:0007669"/>
    <property type="project" value="UniProtKB-SubCell"/>
</dbReference>
<evidence type="ECO:0000256" key="4">
    <source>
        <dbReference type="ARBA" id="ARBA00022771"/>
    </source>
</evidence>
<evidence type="ECO:0000256" key="12">
    <source>
        <dbReference type="PROSITE-ProRule" id="PRU00108"/>
    </source>
</evidence>
<feature type="compositionally biased region" description="Polar residues" evidence="14">
    <location>
        <begin position="510"/>
        <end position="520"/>
    </location>
</feature>
<keyword evidence="4 11" id="KW-0863">Zinc-finger</keyword>
<dbReference type="InterPro" id="IPR003604">
    <property type="entry name" value="Matrin/U1-like-C_Znf_C2H2"/>
</dbReference>
<feature type="region of interest" description="Disordered" evidence="14">
    <location>
        <begin position="2984"/>
        <end position="3029"/>
    </location>
</feature>
<feature type="compositionally biased region" description="Polar residues" evidence="14">
    <location>
        <begin position="1266"/>
        <end position="1275"/>
    </location>
</feature>
<keyword evidence="3" id="KW-0677">Repeat</keyword>
<feature type="region of interest" description="Disordered" evidence="14">
    <location>
        <begin position="1756"/>
        <end position="1779"/>
    </location>
</feature>
<feature type="region of interest" description="Disordered" evidence="14">
    <location>
        <begin position="2830"/>
        <end position="2857"/>
    </location>
</feature>
<dbReference type="GO" id="GO:0000978">
    <property type="term" value="F:RNA polymerase II cis-regulatory region sequence-specific DNA binding"/>
    <property type="evidence" value="ECO:0007669"/>
    <property type="project" value="TreeGrafter"/>
</dbReference>
<feature type="region of interest" description="Disordered" evidence="14">
    <location>
        <begin position="1982"/>
        <end position="2038"/>
    </location>
</feature>
<keyword evidence="10 12" id="KW-0539">Nucleus</keyword>
<feature type="DNA-binding region" description="Homeobox" evidence="12">
    <location>
        <begin position="2259"/>
        <end position="2318"/>
    </location>
</feature>
<dbReference type="Pfam" id="PF24056">
    <property type="entry name" value="zf-C2H2_ZFHX3"/>
    <property type="match status" value="1"/>
</dbReference>
<feature type="domain" description="C2H2-type" evidence="16">
    <location>
        <begin position="1678"/>
        <end position="1707"/>
    </location>
</feature>
<dbReference type="FunFam" id="1.10.10.60:FF:000064">
    <property type="entry name" value="Zinc finger homeobox protein 4"/>
    <property type="match status" value="1"/>
</dbReference>
<dbReference type="PROSITE" id="PS50157">
    <property type="entry name" value="ZINC_FINGER_C2H2_2"/>
    <property type="match status" value="10"/>
</dbReference>
<feature type="compositionally biased region" description="Polar residues" evidence="14">
    <location>
        <begin position="2447"/>
        <end position="2467"/>
    </location>
</feature>
<feature type="domain" description="Homeobox" evidence="15">
    <location>
        <begin position="2504"/>
        <end position="2564"/>
    </location>
</feature>
<evidence type="ECO:0000256" key="13">
    <source>
        <dbReference type="RuleBase" id="RU000682"/>
    </source>
</evidence>
<feature type="DNA-binding region" description="Homeobox" evidence="12">
    <location>
        <begin position="2731"/>
        <end position="2790"/>
    </location>
</feature>
<keyword evidence="9" id="KW-0804">Transcription</keyword>
<dbReference type="InterPro" id="IPR009057">
    <property type="entry name" value="Homeodomain-like_sf"/>
</dbReference>
<feature type="non-terminal residue" evidence="17">
    <location>
        <position position="3379"/>
    </location>
</feature>
<dbReference type="FunFam" id="3.30.160.60:FF:000081">
    <property type="entry name" value="Zinc finger homeobox protein 4"/>
    <property type="match status" value="1"/>
</dbReference>
<sequence>MDTDVPTVDTGQQQQHHIKQESGDSSADQLLQHHHQATTTPSVLEGDMTPEEGQEAAIIADLQQQTRVPERPSSSSRTPCPKFTKKCDSCGREFHTTNHYLEHVCEASQHVGLSSTTTPPSTDGGGSSRPCSVPTSHYPSAGVGASSSIFCNELSNSSASDVENFTGKIVYNRDGSAFILETAGDSELSDDEGSDELLTRAAEEAAARIPTSSQLIPHMVNALHIARNPALYNALYGQAYSFLQEKNKVPDVPVMHSFRVFTVRNIASETTVTTNASKLDEAGSQKRPSSVNKANFPMVDYSSVPIKPILMCFMCKLSFGYAKSFVAHAMGEHNINLNDEEKNIMSQKNTSAIIQGVGKEKEPLLSFLEPIPSSIAQNSAGSQSSNVYAQSLQSSCTSSFGSSDPMTNLLNAVSSAVAGGYGSSAITTLVSAVSSPVAALSEIKPSVSNSRAEMRTTPALTSSLLTADSNEALAPELQDLVTIEKLAKAAAAAAEADSLSSLSPRERKTTCYNGQNNSDMPQDDQDLRLNPFDYSPHPTISSAVSVGSLDRPTSAGSQESMSPGMSRVSPKNNPVPSPLLSTVPSPSPTTSSPVCICPQHPDGRTNGVECPKCDLILGSSRSLGGHMTMMHSRNSCKTLKCPKCNWHYKYQETLEIHMKEKHPENDMSCIYCLTNQSHPRLARGETYTCGYKPYRCEVCNYSTTTKGNLSIHMQSDKHINNVQELQNGNLQAEHVMPPQPLSAPPSMPTPPAAEAAAKKPINTNKPKATWRCDVCNYETNVARNLRIHMTSEKHNHNMMVLQQNVKHMQQISAFQQAQAQAQAQAQVIDPMFQFHPGLLLPCDSQLQPEAAIADMAYNHALLMMATQQQQQRAMAAAAAAAAAASGKGPIGAPLNLSVPPTLDIDHPDPSLRPDVPYDENGKLFQCCVCHVYSADTIEALNQHAQLDRTRQREEEVLMVVAGTYICKLCTYKTNLKANFQLHCKTDKHLQRLQHVNHVKEGGPSTEWKLKYANVSNPVQVRCNACDYYTNSIHKLQLHNANPRHEANARIFAHLQMGVHSLKAEAHYFHCRLCNFSTKAKFNLIQHVHSIRHLRHENFRQMQLRTEGREVDEDVRDYVLVKELKGNEKIIFDADVDTPMLEFSEEETPKVEEKASTPKLEEKSLSDSRLKKALLEQSKPSPTSESSPNAEQMHRCPFCNYTSNTEVRIQMHVVSQHLPQTNTIPCPLCQEGCKDIGALESHLMDVHNVTKEGVQRLLLMVDMSNIESKSSNQQTKPKSEDPPTPKIENPDPDGKASPENKERNIEETGEDLSCSFCNKTFFNMDDLFNHQNEFGHMELKPTPSGLEYQCWKKGCMQFFNTIVAVQHHFRDTHFKRPLLAVSDRHVYKYRCNQCSLAFKTLEKLQLHSQYHMIRAATKCVLCGRSFRSVIALQKHVETAHTDMTKEQLEQYKASLANNPLLSSGGGGVLDPQTTELLKKESIREDMEVVEDLMDVGADKESSPIRDMECDHSEAGESLLPEGTGSNQDVLEDYINSQSMAEDSYNDPNRKYKCHRCKVAFTRQSYLTSHNKTLLHRKGEKMSYPMEKYLDPNRPFKCDICMESFTQKNILLVHYNSVSHLHKVKLSMKESNSNTTSSSAVVTSSPTVSGTAVFTAPVSSPSTCTTPNNSCIPDSEKKPFKCNICKVAYSQGSTLDIHVRSVLHQTRASKLHELAMTGQIDLSAPLIERSEQSSSEQLHSQMLVHPPAMTNESSSLMLPQTSQVSGPATSVPSSVQAPKIPDLTQVPQSTPASSAVATITSASPQLHLSTDAAVSMAQALGLAPPVPQPPVLLQSQVSSQALINCSRCNAIFMSHDSLMQHQQLCCFFNPPPPQTSMGRSTPVSASATVQPPPPPTPVPTGQQSSNRLICGDKDDQQKPSLLYQPITDSANATPPQLSPQVSQISNQLPMRPKCPFPRPRPLVYKHLIESFGFDVVMQFNENNQRRKKVERKEIEEGQSRENQSKCGEPNKDDTKIEEMRNAPSSDETKTEDESKEDIPDLPEINRSVCHICSKEFTSIWVLKTHREEIHKEIVPFEFLEKFADSFRIDYDKRNADQLLLPPVCDENLNDTSPPTPSVNSETPLCQTPSSASSSNQQIPSVTPPTTSISSQLSDVPSSVTANQMAAQLQFNQLLMSMGLGMGLPMGMNLNMPFAAAAAMNLHPPLIPVLLPPPMDPLMASAFNHPMMPGGVDSSYFAAQQKMMHHQQQQSAAVAAAQAQQQKRARTRINDEQLKILRTYFDINNSPTEEQLIEMSDKSGLPLKVIKHWFRNTLFKERQRNKDSPYNFNNPPSTFLNLEEYEKTGEAKVVPINRNDYLSKVDADSTNQSEDGRSIADDTDSSQEDKDKQENEYQSHIQEEKVPASKPEIPPSSLSIPVSVPMSHSSMAAVDLMNTSVKDETAREVHVMHSESSTPSPQPSINFSSVSSITGPIVPSASTSPPTSDSPRGFNSPSYCGSNSAGGGTGSGKRANRTRFTDYQIKVLQEFFETNAYPKDDDLEYLSKLLSLSPRVIVVWFQNARQKARKVYENQPPINTDDDSAGKFQRTPGLNYQCKKCLQVFQRYYELIKHQKSSCFKDENPIAVQMKAATAIMDEKSQGSSVSDTSSITNRTVDKFGQNGTYRCDKCSLSFPRFDLWREHQIVHIMNPNLFPNYSPNSSFGILQYEAQQPPTPPLKRKLSEEEEMKECGDQPKDKRLRTTILPEQLDYLYQKYQIESNPSRKMLENIAREVGLKKRVVQVWFQNTRARERKGQFRAHQQVIHKRCPFCRALFKARSALESHLATRHADQYTRGDINIDSLPDGEMDSNPETPTASNASEDVKNSLYPTFSSCTTPAVSVSNFTTQNLDSVQSSMKKYYEDSLKKYLDELSTTNNAAKEARSSPVADLSMKPQKPSTDKAPGQAGDTPLDLSKPVKVSVDVEKSSDGAPTNLSDKSCEDAMNRSYVSCDDARSETHSESTENMDFDDHMDMSHESNPTSPSNAGHQGSGGGKRFRTQMSTIQLKVMKSIFADYKTPSMAECETMGREIGLPKRVVQVWFQNARAKEKKSKLAFLKAFGHEMDMPKLPEECTICKVKYNIKFSNTSMQDHLFSRRHLDNLKAHITKMKKLTEGQDNMDRLDHSPATPSSVLNQLVQSQHNLHQEDSDLLGSSAASSGANPSSLMQQLHMMGLQQMPGMSMPLGLPGFPNASNGPANLLNMGAAGSSPTSVSSAPSINTPTSKVDAKVSPSSNKCNNNSGNGGENTDSKSTDHQPQSAATSTTSQSLLPRKEDKKDISDVMNGGNSSATSVHPPSQRVGNMTDFPMPTTEAGGLIPYMYAGFPGYYAGLSGAFFHPGMYPGRNKL</sequence>
<feature type="DNA-binding region" description="Homeobox" evidence="12">
    <location>
        <begin position="3027"/>
        <end position="3086"/>
    </location>
</feature>
<feature type="compositionally biased region" description="Low complexity" evidence="14">
    <location>
        <begin position="578"/>
        <end position="588"/>
    </location>
</feature>
<feature type="compositionally biased region" description="Polar residues" evidence="14">
    <location>
        <begin position="62"/>
        <end position="78"/>
    </location>
</feature>
<dbReference type="STRING" id="407821.A0A087TPX0"/>
<feature type="compositionally biased region" description="Low complexity" evidence="14">
    <location>
        <begin position="3288"/>
        <end position="3302"/>
    </location>
</feature>
<evidence type="ECO:0000313" key="18">
    <source>
        <dbReference type="Proteomes" id="UP000054359"/>
    </source>
</evidence>
<keyword evidence="18" id="KW-1185">Reference proteome</keyword>
<dbReference type="InterPro" id="IPR051968">
    <property type="entry name" value="ZnFinger_Homeobox_TR"/>
</dbReference>
<evidence type="ECO:0000256" key="8">
    <source>
        <dbReference type="ARBA" id="ARBA00023155"/>
    </source>
</evidence>
<dbReference type="InterPro" id="IPR036236">
    <property type="entry name" value="Znf_C2H2_sf"/>
</dbReference>
<feature type="DNA-binding region" description="Homeobox" evidence="12">
    <location>
        <begin position="2506"/>
        <end position="2565"/>
    </location>
</feature>
<feature type="domain" description="Homeobox" evidence="15">
    <location>
        <begin position="3025"/>
        <end position="3085"/>
    </location>
</feature>
<dbReference type="InterPro" id="IPR017970">
    <property type="entry name" value="Homeobox_CS"/>
</dbReference>
<feature type="domain" description="C2H2-type" evidence="16">
    <location>
        <begin position="694"/>
        <end position="723"/>
    </location>
</feature>
<dbReference type="PANTHER" id="PTHR45891:SF3">
    <property type="entry name" value="ZINC FINGER PROTEIN 2"/>
    <property type="match status" value="1"/>
</dbReference>
<dbReference type="FunFam" id="1.10.10.60:FF:000080">
    <property type="entry name" value="Zinc finger homeobox protein 2"/>
    <property type="match status" value="1"/>
</dbReference>
<feature type="region of interest" description="Disordered" evidence="14">
    <location>
        <begin position="2439"/>
        <end position="2508"/>
    </location>
</feature>
<feature type="region of interest" description="Disordered" evidence="14">
    <location>
        <begin position="112"/>
        <end position="135"/>
    </location>
</feature>
<evidence type="ECO:0000256" key="10">
    <source>
        <dbReference type="ARBA" id="ARBA00023242"/>
    </source>
</evidence>
<feature type="domain" description="C2H2-type" evidence="16">
    <location>
        <begin position="2589"/>
        <end position="2618"/>
    </location>
</feature>
<feature type="compositionally biased region" description="Polar residues" evidence="14">
    <location>
        <begin position="2845"/>
        <end position="2855"/>
    </location>
</feature>
<feature type="domain" description="C2H2-type" evidence="16">
    <location>
        <begin position="1388"/>
        <end position="1410"/>
    </location>
</feature>
<feature type="compositionally biased region" description="Polar residues" evidence="14">
    <location>
        <begin position="1756"/>
        <end position="1774"/>
    </location>
</feature>
<feature type="region of interest" description="Disordered" evidence="14">
    <location>
        <begin position="1266"/>
        <end position="1306"/>
    </location>
</feature>
<keyword evidence="5" id="KW-0862">Zinc</keyword>
<dbReference type="SMART" id="SM00451">
    <property type="entry name" value="ZnF_U1"/>
    <property type="match status" value="7"/>
</dbReference>
<evidence type="ECO:0000259" key="16">
    <source>
        <dbReference type="PROSITE" id="PS50157"/>
    </source>
</evidence>
<feature type="region of interest" description="Disordered" evidence="14">
    <location>
        <begin position="3233"/>
        <end position="3335"/>
    </location>
</feature>
<dbReference type="GO" id="GO:0000981">
    <property type="term" value="F:DNA-binding transcription factor activity, RNA polymerase II-specific"/>
    <property type="evidence" value="ECO:0007669"/>
    <property type="project" value="InterPro"/>
</dbReference>
<dbReference type="Pfam" id="PF00046">
    <property type="entry name" value="Homeodomain"/>
    <property type="match status" value="4"/>
</dbReference>
<evidence type="ECO:0000256" key="3">
    <source>
        <dbReference type="ARBA" id="ARBA00022737"/>
    </source>
</evidence>
<dbReference type="PROSITE" id="PS00027">
    <property type="entry name" value="HOMEOBOX_1"/>
    <property type="match status" value="2"/>
</dbReference>
<evidence type="ECO:0000256" key="2">
    <source>
        <dbReference type="ARBA" id="ARBA00022723"/>
    </source>
</evidence>
<feature type="compositionally biased region" description="Pro residues" evidence="14">
    <location>
        <begin position="740"/>
        <end position="751"/>
    </location>
</feature>
<feature type="compositionally biased region" description="Low complexity" evidence="14">
    <location>
        <begin position="2127"/>
        <end position="2149"/>
    </location>
</feature>
<organism evidence="17 18">
    <name type="scientific">Stegodyphus mimosarum</name>
    <name type="common">African social velvet spider</name>
    <dbReference type="NCBI Taxonomy" id="407821"/>
    <lineage>
        <taxon>Eukaryota</taxon>
        <taxon>Metazoa</taxon>
        <taxon>Ecdysozoa</taxon>
        <taxon>Arthropoda</taxon>
        <taxon>Chelicerata</taxon>
        <taxon>Arachnida</taxon>
        <taxon>Araneae</taxon>
        <taxon>Araneomorphae</taxon>
        <taxon>Entelegynae</taxon>
        <taxon>Eresoidea</taxon>
        <taxon>Eresidae</taxon>
        <taxon>Stegodyphus</taxon>
    </lineage>
</organism>
<evidence type="ECO:0000256" key="14">
    <source>
        <dbReference type="SAM" id="MobiDB-lite"/>
    </source>
</evidence>
<evidence type="ECO:0000256" key="7">
    <source>
        <dbReference type="ARBA" id="ARBA00023125"/>
    </source>
</evidence>
<feature type="region of interest" description="Disordered" evidence="14">
    <location>
        <begin position="740"/>
        <end position="759"/>
    </location>
</feature>
<feature type="compositionally biased region" description="Basic and acidic residues" evidence="14">
    <location>
        <begin position="3303"/>
        <end position="3312"/>
    </location>
</feature>
<dbReference type="OMA" id="NPGPKES"/>
<feature type="domain" description="C2H2-type" evidence="16">
    <location>
        <begin position="1594"/>
        <end position="1623"/>
    </location>
</feature>
<evidence type="ECO:0000256" key="11">
    <source>
        <dbReference type="PROSITE-ProRule" id="PRU00042"/>
    </source>
</evidence>
<feature type="compositionally biased region" description="Basic and acidic residues" evidence="14">
    <location>
        <begin position="2380"/>
        <end position="2400"/>
    </location>
</feature>
<feature type="domain" description="Homeobox" evidence="15">
    <location>
        <begin position="2257"/>
        <end position="2317"/>
    </location>
</feature>